<keyword evidence="1" id="KW-0472">Membrane</keyword>
<gene>
    <name evidence="2" type="ORF">FLL45_18200</name>
</gene>
<name>A0A545T4K7_9GAMM</name>
<dbReference type="RefSeq" id="WP_142943483.1">
    <property type="nucleotide sequence ID" value="NZ_VIKR01000005.1"/>
</dbReference>
<organism evidence="2 3">
    <name type="scientific">Aliikangiella marina</name>
    <dbReference type="NCBI Taxonomy" id="1712262"/>
    <lineage>
        <taxon>Bacteria</taxon>
        <taxon>Pseudomonadati</taxon>
        <taxon>Pseudomonadota</taxon>
        <taxon>Gammaproteobacteria</taxon>
        <taxon>Oceanospirillales</taxon>
        <taxon>Pleioneaceae</taxon>
        <taxon>Aliikangiella</taxon>
    </lineage>
</organism>
<keyword evidence="1" id="KW-1133">Transmembrane helix</keyword>
<dbReference type="OrthoDB" id="6228411at2"/>
<accession>A0A545T4K7</accession>
<dbReference type="EMBL" id="VIKR01000005">
    <property type="protein sequence ID" value="TQV72153.1"/>
    <property type="molecule type" value="Genomic_DNA"/>
</dbReference>
<keyword evidence="3" id="KW-1185">Reference proteome</keyword>
<reference evidence="2 3" key="1">
    <citation type="submission" date="2019-06" db="EMBL/GenBank/DDBJ databases">
        <title>Draft genome of Aliikangiella marina GYP-15.</title>
        <authorList>
            <person name="Wang G."/>
        </authorList>
    </citation>
    <scope>NUCLEOTIDE SEQUENCE [LARGE SCALE GENOMIC DNA]</scope>
    <source>
        <strain evidence="2 3">GYP-15</strain>
    </source>
</reference>
<evidence type="ECO:0000313" key="2">
    <source>
        <dbReference type="EMBL" id="TQV72153.1"/>
    </source>
</evidence>
<dbReference type="AlphaFoldDB" id="A0A545T4K7"/>
<dbReference type="Proteomes" id="UP000317839">
    <property type="component" value="Unassembled WGS sequence"/>
</dbReference>
<evidence type="ECO:0000313" key="3">
    <source>
        <dbReference type="Proteomes" id="UP000317839"/>
    </source>
</evidence>
<evidence type="ECO:0000256" key="1">
    <source>
        <dbReference type="SAM" id="Phobius"/>
    </source>
</evidence>
<feature type="transmembrane region" description="Helical" evidence="1">
    <location>
        <begin position="90"/>
        <end position="120"/>
    </location>
</feature>
<feature type="transmembrane region" description="Helical" evidence="1">
    <location>
        <begin position="46"/>
        <end position="69"/>
    </location>
</feature>
<protein>
    <submittedName>
        <fullName evidence="2">Uncharacterized protein</fullName>
    </submittedName>
</protein>
<keyword evidence="1" id="KW-0812">Transmembrane</keyword>
<comment type="caution">
    <text evidence="2">The sequence shown here is derived from an EMBL/GenBank/DDBJ whole genome shotgun (WGS) entry which is preliminary data.</text>
</comment>
<sequence length="123" mass="13999">MLNFFSRLSLKLGWTKGLAILFGSGFLALLGFSILNENTKESDVYIIPSIMGFIWSMLLYSIAQLFPNVPAIPDPSEKILKRLKVRIKRGFYHILSILFVMISIAAILLSIRMFLIWLGIYAK</sequence>
<feature type="transmembrane region" description="Helical" evidence="1">
    <location>
        <begin position="12"/>
        <end position="34"/>
    </location>
</feature>
<proteinExistence type="predicted"/>